<dbReference type="Pfam" id="PF13923">
    <property type="entry name" value="zf-C3HC4_2"/>
    <property type="match status" value="1"/>
</dbReference>
<dbReference type="SMART" id="SM01180">
    <property type="entry name" value="DWNN"/>
    <property type="match status" value="1"/>
</dbReference>
<keyword evidence="3 6" id="KW-0863">Zinc-finger</keyword>
<evidence type="ECO:0000313" key="12">
    <source>
        <dbReference type="Proteomes" id="UP001153620"/>
    </source>
</evidence>
<feature type="compositionally biased region" description="Basic and acidic residues" evidence="7">
    <location>
        <begin position="1019"/>
        <end position="1059"/>
    </location>
</feature>
<feature type="compositionally biased region" description="Basic and acidic residues" evidence="7">
    <location>
        <begin position="981"/>
        <end position="990"/>
    </location>
</feature>
<evidence type="ECO:0000256" key="1">
    <source>
        <dbReference type="ARBA" id="ARBA00004123"/>
    </source>
</evidence>
<reference evidence="11" key="1">
    <citation type="submission" date="2022-01" db="EMBL/GenBank/DDBJ databases">
        <authorList>
            <person name="King R."/>
        </authorList>
    </citation>
    <scope>NUCLEOTIDE SEQUENCE</scope>
</reference>
<dbReference type="InterPro" id="IPR036875">
    <property type="entry name" value="Znf_CCHC_sf"/>
</dbReference>
<dbReference type="PROSITE" id="PS50089">
    <property type="entry name" value="ZF_RING_2"/>
    <property type="match status" value="1"/>
</dbReference>
<dbReference type="SUPFAM" id="SSF57850">
    <property type="entry name" value="RING/U-box"/>
    <property type="match status" value="1"/>
</dbReference>
<accession>A0A9P0ND00</accession>
<feature type="compositionally biased region" description="Polar residues" evidence="7">
    <location>
        <begin position="741"/>
        <end position="754"/>
    </location>
</feature>
<dbReference type="PROSITE" id="PS51282">
    <property type="entry name" value="DWNN"/>
    <property type="match status" value="1"/>
</dbReference>
<dbReference type="Pfam" id="PF13696">
    <property type="entry name" value="zf-CCHC_2"/>
    <property type="match status" value="1"/>
</dbReference>
<dbReference type="InterPro" id="IPR001878">
    <property type="entry name" value="Znf_CCHC"/>
</dbReference>
<dbReference type="InterPro" id="IPR001841">
    <property type="entry name" value="Znf_RING"/>
</dbReference>
<feature type="compositionally biased region" description="Polar residues" evidence="7">
    <location>
        <begin position="961"/>
        <end position="976"/>
    </location>
</feature>
<organism evidence="11 12">
    <name type="scientific">Chironomus riparius</name>
    <dbReference type="NCBI Taxonomy" id="315576"/>
    <lineage>
        <taxon>Eukaryota</taxon>
        <taxon>Metazoa</taxon>
        <taxon>Ecdysozoa</taxon>
        <taxon>Arthropoda</taxon>
        <taxon>Hexapoda</taxon>
        <taxon>Insecta</taxon>
        <taxon>Pterygota</taxon>
        <taxon>Neoptera</taxon>
        <taxon>Endopterygota</taxon>
        <taxon>Diptera</taxon>
        <taxon>Nematocera</taxon>
        <taxon>Chironomoidea</taxon>
        <taxon>Chironomidae</taxon>
        <taxon>Chironominae</taxon>
        <taxon>Chironomus</taxon>
    </lineage>
</organism>
<feature type="region of interest" description="Disordered" evidence="7">
    <location>
        <begin position="294"/>
        <end position="314"/>
    </location>
</feature>
<feature type="compositionally biased region" description="Polar residues" evidence="7">
    <location>
        <begin position="683"/>
        <end position="695"/>
    </location>
</feature>
<feature type="region of interest" description="Disordered" evidence="7">
    <location>
        <begin position="348"/>
        <end position="458"/>
    </location>
</feature>
<evidence type="ECO:0008006" key="13">
    <source>
        <dbReference type="Google" id="ProtNLM"/>
    </source>
</evidence>
<dbReference type="InterPro" id="IPR013083">
    <property type="entry name" value="Znf_RING/FYVE/PHD"/>
</dbReference>
<dbReference type="CDD" id="cd16620">
    <property type="entry name" value="vRING-HC-C4C4_RBBP6"/>
    <property type="match status" value="1"/>
</dbReference>
<feature type="region of interest" description="Disordered" evidence="7">
    <location>
        <begin position="478"/>
        <end position="513"/>
    </location>
</feature>
<evidence type="ECO:0000313" key="11">
    <source>
        <dbReference type="EMBL" id="CAH1719392.1"/>
    </source>
</evidence>
<dbReference type="GO" id="GO:0003676">
    <property type="term" value="F:nucleic acid binding"/>
    <property type="evidence" value="ECO:0007669"/>
    <property type="project" value="InterPro"/>
</dbReference>
<feature type="compositionally biased region" description="Basic and acidic residues" evidence="7">
    <location>
        <begin position="911"/>
        <end position="923"/>
    </location>
</feature>
<evidence type="ECO:0000256" key="2">
    <source>
        <dbReference type="ARBA" id="ARBA00022723"/>
    </source>
</evidence>
<evidence type="ECO:0000256" key="7">
    <source>
        <dbReference type="SAM" id="MobiDB-lite"/>
    </source>
</evidence>
<feature type="compositionally biased region" description="Basic and acidic residues" evidence="7">
    <location>
        <begin position="700"/>
        <end position="713"/>
    </location>
</feature>
<feature type="compositionally biased region" description="Low complexity" evidence="7">
    <location>
        <begin position="478"/>
        <end position="506"/>
    </location>
</feature>
<dbReference type="PROSITE" id="PS50158">
    <property type="entry name" value="ZF_CCHC"/>
    <property type="match status" value="1"/>
</dbReference>
<gene>
    <name evidence="11" type="ORF">CHIRRI_LOCUS6702</name>
</gene>
<evidence type="ECO:0000259" key="8">
    <source>
        <dbReference type="PROSITE" id="PS50089"/>
    </source>
</evidence>
<feature type="compositionally biased region" description="Polar residues" evidence="7">
    <location>
        <begin position="367"/>
        <end position="379"/>
    </location>
</feature>
<feature type="compositionally biased region" description="Basic and acidic residues" evidence="7">
    <location>
        <begin position="1077"/>
        <end position="1149"/>
    </location>
</feature>
<comment type="subcellular location">
    <subcellularLocation>
        <location evidence="1">Nucleus</location>
    </subcellularLocation>
</comment>
<feature type="compositionally biased region" description="Basic and acidic residues" evidence="7">
    <location>
        <begin position="638"/>
        <end position="674"/>
    </location>
</feature>
<evidence type="ECO:0000256" key="5">
    <source>
        <dbReference type="ARBA" id="ARBA00023242"/>
    </source>
</evidence>
<dbReference type="Gene3D" id="3.10.20.90">
    <property type="entry name" value="Phosphatidylinositol 3-kinase Catalytic Subunit, Chain A, domain 1"/>
    <property type="match status" value="1"/>
</dbReference>
<protein>
    <recommendedName>
        <fullName evidence="13">E3 ubiquitin-protein ligase RBBP6</fullName>
    </recommendedName>
</protein>
<feature type="region of interest" description="Disordered" evidence="7">
    <location>
        <begin position="956"/>
        <end position="1197"/>
    </location>
</feature>
<proteinExistence type="predicted"/>
<feature type="domain" description="DWNN" evidence="10">
    <location>
        <begin position="3"/>
        <end position="75"/>
    </location>
</feature>
<evidence type="ECO:0000256" key="6">
    <source>
        <dbReference type="PROSITE-ProRule" id="PRU00047"/>
    </source>
</evidence>
<feature type="compositionally biased region" description="Basic residues" evidence="7">
    <location>
        <begin position="1179"/>
        <end position="1197"/>
    </location>
</feature>
<feature type="compositionally biased region" description="Basic residues" evidence="7">
    <location>
        <begin position="795"/>
        <end position="819"/>
    </location>
</feature>
<dbReference type="AlphaFoldDB" id="A0A9P0ND00"/>
<feature type="domain" description="RING-type" evidence="8">
    <location>
        <begin position="227"/>
        <end position="268"/>
    </location>
</feature>
<feature type="compositionally biased region" description="Acidic residues" evidence="7">
    <location>
        <begin position="354"/>
        <end position="366"/>
    </location>
</feature>
<dbReference type="Pfam" id="PF08783">
    <property type="entry name" value="DWNN"/>
    <property type="match status" value="1"/>
</dbReference>
<evidence type="ECO:0000256" key="4">
    <source>
        <dbReference type="ARBA" id="ARBA00022833"/>
    </source>
</evidence>
<feature type="domain" description="CCHC-type" evidence="9">
    <location>
        <begin position="158"/>
        <end position="173"/>
    </location>
</feature>
<feature type="compositionally biased region" description="Basic residues" evidence="7">
    <location>
        <begin position="613"/>
        <end position="622"/>
    </location>
</feature>
<feature type="compositionally biased region" description="Polar residues" evidence="7">
    <location>
        <begin position="390"/>
        <end position="399"/>
    </location>
</feature>
<dbReference type="GO" id="GO:0008270">
    <property type="term" value="F:zinc ion binding"/>
    <property type="evidence" value="ECO:0007669"/>
    <property type="project" value="UniProtKB-KW"/>
</dbReference>
<feature type="compositionally biased region" description="Basic and acidic residues" evidence="7">
    <location>
        <begin position="846"/>
        <end position="870"/>
    </location>
</feature>
<evidence type="ECO:0000259" key="9">
    <source>
        <dbReference type="PROSITE" id="PS50158"/>
    </source>
</evidence>
<keyword evidence="12" id="KW-1185">Reference proteome</keyword>
<name>A0A9P0ND00_9DIPT</name>
<feature type="compositionally biased region" description="Polar residues" evidence="7">
    <location>
        <begin position="438"/>
        <end position="448"/>
    </location>
</feature>
<feature type="compositionally biased region" description="Low complexity" evidence="7">
    <location>
        <begin position="623"/>
        <end position="634"/>
    </location>
</feature>
<dbReference type="GO" id="GO:0006397">
    <property type="term" value="P:mRNA processing"/>
    <property type="evidence" value="ECO:0007669"/>
    <property type="project" value="InterPro"/>
</dbReference>
<feature type="compositionally biased region" description="Polar residues" evidence="7">
    <location>
        <begin position="992"/>
        <end position="1004"/>
    </location>
</feature>
<dbReference type="SMART" id="SM00184">
    <property type="entry name" value="RING"/>
    <property type="match status" value="1"/>
</dbReference>
<dbReference type="Proteomes" id="UP001153620">
    <property type="component" value="Chromosome 2"/>
</dbReference>
<dbReference type="GO" id="GO:0005634">
    <property type="term" value="C:nucleus"/>
    <property type="evidence" value="ECO:0007669"/>
    <property type="project" value="UniProtKB-SubCell"/>
</dbReference>
<dbReference type="PANTHER" id="PTHR15439">
    <property type="entry name" value="RETINOBLASTOMA-BINDING PROTEIN 6"/>
    <property type="match status" value="1"/>
</dbReference>
<dbReference type="InterPro" id="IPR025829">
    <property type="entry name" value="Zn_knuckle_CX2CX3GHX4C"/>
</dbReference>
<feature type="compositionally biased region" description="Basic and acidic residues" evidence="7">
    <location>
        <begin position="299"/>
        <end position="311"/>
    </location>
</feature>
<dbReference type="GO" id="GO:0006511">
    <property type="term" value="P:ubiquitin-dependent protein catabolic process"/>
    <property type="evidence" value="ECO:0007669"/>
    <property type="project" value="TreeGrafter"/>
</dbReference>
<reference evidence="11" key="2">
    <citation type="submission" date="2022-10" db="EMBL/GenBank/DDBJ databases">
        <authorList>
            <consortium name="ENA_rothamsted_submissions"/>
            <consortium name="culmorum"/>
            <person name="King R."/>
        </authorList>
    </citation>
    <scope>NUCLEOTIDE SEQUENCE</scope>
</reference>
<feature type="compositionally biased region" description="Basic and acidic residues" evidence="7">
    <location>
        <begin position="755"/>
        <end position="794"/>
    </location>
</feature>
<dbReference type="Gene3D" id="3.30.40.10">
    <property type="entry name" value="Zinc/RING finger domain, C3HC4 (zinc finger)"/>
    <property type="match status" value="1"/>
</dbReference>
<feature type="compositionally biased region" description="Low complexity" evidence="7">
    <location>
        <begin position="412"/>
        <end position="432"/>
    </location>
</feature>
<keyword evidence="5" id="KW-0539">Nucleus</keyword>
<sequence>MSVYYKFNSELNFSHVGFDGLHISVADLKKAILHQKRLGKSDFDLLISNAQTKEEYAEEDCLIPKNTSLIVARVPITSNQYKKWEQHAPNVVHNEQQSISSSASSVDLSKMNGSEEDKIQAMIAQSTLDYDPTKHFGKNSYQRVRGTQQSGEVPQHYRCHRCHKSGHWIKNCPMNPPMKEHHTKVRAENKKMTGIPRSLRENPPNMKEPETPQIVEQKKEIPEDLLCSICKNIFKDAVMIPCCGSSFCDECIRTSLLESDDNECPECSEKGTSPGSLIPNRFLRNAVAAFQSDMNSLSSRDKQQESSKQPEEIVNINEIVEEKREEPSRIVEHTEAKEVVIDNILKPDTLDQISDNEEDDDDDDDNITVTVPSASQQSGAEFREIIVFTPQRQDSSQEIQEPILDNREKSKSSQYSDNSGYSGYYQGSGNNNAYEGQPNKNMGNSYQENMDKNYQPIPVNTQNQYHQQQHGYNQHQNMHIPQHRPQQYPQQGQYHQSGPQHQPYYGHNHHHHQQNMRPMRYEHRDFHGMNKHHNLPPMHAPMNEHYAMRYQPPSTNLSNMVTQNIQQRFGTGIIEDPLEAFNKIMREKEMRKDRFKRSRSPLRQYSPDIRQKSPIRRRKRTRSFSSGSSKSYSRSRSRSYERHYPKENIHGRGDHRDMRRKHYSTERKKSETRSSRTHRNKTPNETANSKKSNYDNPPGSHEHNKNSRSERNKPLSLPEPVISESVSTNDGEPPPPGEELSMNSSHNVENQQIQKTDEKENYRDKDEKNPASPEKEKGSADESKHSKKPRDESKHSKKPRERKKHKKENKKKKRDRKEKKSSSSKSNTPEIEDRSMIKRSASNEQNAEKPLESEAEKDNLSESMMERESKCQTSNHSSDFNMLAVSDDTNFDSKFDNYLVEPELSKWERDESIHIEKNHDHQKNSTQSNEVSSGNSEVTSEIIKRAENAIFAKAVNAIRPQEQNNKISSKNDNSPLPSLVKKVDGDKKYESVQVTVPTDNSGNRSIEIKSEDSNATNRNKSDAPKPASIKDRLGKKIDVRSRSKEEKRPHQSQSDYDKKNVRRPYQLNSCISSISKYSDRRNDKRSTNRRSKSIEHRSTSRKYDRSRSKSSNRNDPKRQKLNDDKRMHHRSVDERDRDRDREKDRERGRNRSRHRTRSPKPSSSSKIIEKARSTSTESKKHKKKKKKDKKSKKKSRG</sequence>
<evidence type="ECO:0000256" key="3">
    <source>
        <dbReference type="ARBA" id="ARBA00022771"/>
    </source>
</evidence>
<feature type="compositionally biased region" description="Polar residues" evidence="7">
    <location>
        <begin position="1066"/>
        <end position="1076"/>
    </location>
</feature>
<dbReference type="InterPro" id="IPR033489">
    <property type="entry name" value="RBBP6"/>
</dbReference>
<dbReference type="EMBL" id="OU895878">
    <property type="protein sequence ID" value="CAH1719392.1"/>
    <property type="molecule type" value="Genomic_DNA"/>
</dbReference>
<dbReference type="GO" id="GO:0061630">
    <property type="term" value="F:ubiquitin protein ligase activity"/>
    <property type="evidence" value="ECO:0007669"/>
    <property type="project" value="InterPro"/>
</dbReference>
<dbReference type="InterPro" id="IPR014891">
    <property type="entry name" value="DWNN_domain"/>
</dbReference>
<feature type="region of interest" description="Disordered" evidence="7">
    <location>
        <begin position="911"/>
        <end position="939"/>
    </location>
</feature>
<feature type="region of interest" description="Disordered" evidence="7">
    <location>
        <begin position="590"/>
        <end position="879"/>
    </location>
</feature>
<keyword evidence="2" id="KW-0479">Metal-binding</keyword>
<dbReference type="PANTHER" id="PTHR15439:SF0">
    <property type="entry name" value="CELL DIVISION CYCLE AND APOPTOSIS REGULATOR PROTEIN 1-RELATED"/>
    <property type="match status" value="1"/>
</dbReference>
<keyword evidence="4" id="KW-0862">Zinc</keyword>
<dbReference type="GO" id="GO:0016567">
    <property type="term" value="P:protein ubiquitination"/>
    <property type="evidence" value="ECO:0007669"/>
    <property type="project" value="InterPro"/>
</dbReference>
<evidence type="ECO:0000259" key="10">
    <source>
        <dbReference type="PROSITE" id="PS51282"/>
    </source>
</evidence>
<dbReference type="Gene3D" id="4.10.60.10">
    <property type="entry name" value="Zinc finger, CCHC-type"/>
    <property type="match status" value="1"/>
</dbReference>
<dbReference type="SUPFAM" id="SSF57756">
    <property type="entry name" value="Retrovirus zinc finger-like domains"/>
    <property type="match status" value="1"/>
</dbReference>
<feature type="compositionally biased region" description="Polar residues" evidence="7">
    <location>
        <begin position="924"/>
        <end position="939"/>
    </location>
</feature>